<gene>
    <name evidence="2" type="ORF">HanXRQr2_Chr12g0557121</name>
</gene>
<feature type="compositionally biased region" description="Basic and acidic residues" evidence="1">
    <location>
        <begin position="209"/>
        <end position="218"/>
    </location>
</feature>
<dbReference type="Proteomes" id="UP000215914">
    <property type="component" value="Unassembled WGS sequence"/>
</dbReference>
<dbReference type="AlphaFoldDB" id="A0A9K3HJ12"/>
<reference evidence="2" key="2">
    <citation type="submission" date="2020-06" db="EMBL/GenBank/DDBJ databases">
        <title>Helianthus annuus Genome sequencing and assembly Release 2.</title>
        <authorList>
            <person name="Gouzy J."/>
            <person name="Langlade N."/>
            <person name="Munos S."/>
        </authorList>
    </citation>
    <scope>NUCLEOTIDE SEQUENCE</scope>
    <source>
        <tissue evidence="2">Leaves</tissue>
    </source>
</reference>
<evidence type="ECO:0000313" key="3">
    <source>
        <dbReference type="Proteomes" id="UP000215914"/>
    </source>
</evidence>
<evidence type="ECO:0000313" key="2">
    <source>
        <dbReference type="EMBL" id="KAF5779249.1"/>
    </source>
</evidence>
<name>A0A9K3HJ12_HELAN</name>
<comment type="caution">
    <text evidence="2">The sequence shown here is derived from an EMBL/GenBank/DDBJ whole genome shotgun (WGS) entry which is preliminary data.</text>
</comment>
<feature type="compositionally biased region" description="Basic and acidic residues" evidence="1">
    <location>
        <begin position="174"/>
        <end position="186"/>
    </location>
</feature>
<evidence type="ECO:0000256" key="1">
    <source>
        <dbReference type="SAM" id="MobiDB-lite"/>
    </source>
</evidence>
<organism evidence="2 3">
    <name type="scientific">Helianthus annuus</name>
    <name type="common">Common sunflower</name>
    <dbReference type="NCBI Taxonomy" id="4232"/>
    <lineage>
        <taxon>Eukaryota</taxon>
        <taxon>Viridiplantae</taxon>
        <taxon>Streptophyta</taxon>
        <taxon>Embryophyta</taxon>
        <taxon>Tracheophyta</taxon>
        <taxon>Spermatophyta</taxon>
        <taxon>Magnoliopsida</taxon>
        <taxon>eudicotyledons</taxon>
        <taxon>Gunneridae</taxon>
        <taxon>Pentapetalae</taxon>
        <taxon>asterids</taxon>
        <taxon>campanulids</taxon>
        <taxon>Asterales</taxon>
        <taxon>Asteraceae</taxon>
        <taxon>Asteroideae</taxon>
        <taxon>Heliantheae alliance</taxon>
        <taxon>Heliantheae</taxon>
        <taxon>Helianthus</taxon>
    </lineage>
</organism>
<feature type="region of interest" description="Disordered" evidence="1">
    <location>
        <begin position="154"/>
        <end position="299"/>
    </location>
</feature>
<protein>
    <submittedName>
        <fullName evidence="2">Uncharacterized protein</fullName>
    </submittedName>
</protein>
<dbReference type="EMBL" id="MNCJ02000327">
    <property type="protein sequence ID" value="KAF5779249.1"/>
    <property type="molecule type" value="Genomic_DNA"/>
</dbReference>
<dbReference type="Gramene" id="mRNA:HanXRQr2_Chr12g0557121">
    <property type="protein sequence ID" value="mRNA:HanXRQr2_Chr12g0557121"/>
    <property type="gene ID" value="HanXRQr2_Chr12g0557121"/>
</dbReference>
<feature type="compositionally biased region" description="Acidic residues" evidence="1">
    <location>
        <begin position="154"/>
        <end position="170"/>
    </location>
</feature>
<proteinExistence type="predicted"/>
<feature type="region of interest" description="Disordered" evidence="1">
    <location>
        <begin position="442"/>
        <end position="466"/>
    </location>
</feature>
<sequence length="640" mass="72588">MQTSAVVALVNEWDYNFSAFIFVNLKKMLEDPKKKIFMLYPRFIQMILNKRYPTLVKGPNYINLKPLGPGCFENGCRNKRAKHHNFEGRYALEKHGRFADVVQGAQVAPAPPVIPVAPVPPPINAQVAEEHDVQLMQQEQQAGDNEEEVLMIDTESDTDSSEETDSESEIEIVTSDKEEDAIREPGGDGDPPSISTTDIQETADVTEETAPKKQKTDNAPDNTLSGPSTISEPTPSIDPQPDLQTADASKKTDLEDTDLYDFNFDFETTPSQPGSSSGGVQFEAGSPSGAHTTEHDEAAFRYASEKRQVYESDSDEEEYVKSLKRRVVILEQDGKLKSAQIASLQQDAALKEAQISSLQSQLSNKDLTIDQLQGDLGMLMSTVYDLKAKLEKKFGNEFADKEDEQFYVGRPEQTQEQRAAAHAAAEAEREAALEAYLAAKPKKLNSKTKKRREQKKLEKEQEKQRKKQLLVMKNQDMNPLDENFQLKDRTKRPDRLVMELGSTHYDEVGNKSEVACWRFEPDKQMWLITRKSGHREYYAKESQFESWTQIDLKTLLRAPYYDPDLSKRGRGWAFHSRLEKEVRTNFATMKTAEPIVRRNPGVRDSFTKSTVKSIIWPPTDKEKIIPLTRKFEKGFQTLTT</sequence>
<feature type="compositionally biased region" description="Polar residues" evidence="1">
    <location>
        <begin position="219"/>
        <end position="234"/>
    </location>
</feature>
<keyword evidence="3" id="KW-1185">Reference proteome</keyword>
<reference evidence="2" key="1">
    <citation type="journal article" date="2017" name="Nature">
        <title>The sunflower genome provides insights into oil metabolism, flowering and Asterid evolution.</title>
        <authorList>
            <person name="Badouin H."/>
            <person name="Gouzy J."/>
            <person name="Grassa C.J."/>
            <person name="Murat F."/>
            <person name="Staton S.E."/>
            <person name="Cottret L."/>
            <person name="Lelandais-Briere C."/>
            <person name="Owens G.L."/>
            <person name="Carrere S."/>
            <person name="Mayjonade B."/>
            <person name="Legrand L."/>
            <person name="Gill N."/>
            <person name="Kane N.C."/>
            <person name="Bowers J.E."/>
            <person name="Hubner S."/>
            <person name="Bellec A."/>
            <person name="Berard A."/>
            <person name="Berges H."/>
            <person name="Blanchet N."/>
            <person name="Boniface M.C."/>
            <person name="Brunel D."/>
            <person name="Catrice O."/>
            <person name="Chaidir N."/>
            <person name="Claudel C."/>
            <person name="Donnadieu C."/>
            <person name="Faraut T."/>
            <person name="Fievet G."/>
            <person name="Helmstetter N."/>
            <person name="King M."/>
            <person name="Knapp S.J."/>
            <person name="Lai Z."/>
            <person name="Le Paslier M.C."/>
            <person name="Lippi Y."/>
            <person name="Lorenzon L."/>
            <person name="Mandel J.R."/>
            <person name="Marage G."/>
            <person name="Marchand G."/>
            <person name="Marquand E."/>
            <person name="Bret-Mestries E."/>
            <person name="Morien E."/>
            <person name="Nambeesan S."/>
            <person name="Nguyen T."/>
            <person name="Pegot-Espagnet P."/>
            <person name="Pouilly N."/>
            <person name="Raftis F."/>
            <person name="Sallet E."/>
            <person name="Schiex T."/>
            <person name="Thomas J."/>
            <person name="Vandecasteele C."/>
            <person name="Vares D."/>
            <person name="Vear F."/>
            <person name="Vautrin S."/>
            <person name="Crespi M."/>
            <person name="Mangin B."/>
            <person name="Burke J.M."/>
            <person name="Salse J."/>
            <person name="Munos S."/>
            <person name="Vincourt P."/>
            <person name="Rieseberg L.H."/>
            <person name="Langlade N.B."/>
        </authorList>
    </citation>
    <scope>NUCLEOTIDE SEQUENCE</scope>
    <source>
        <tissue evidence="2">Leaves</tissue>
    </source>
</reference>
<feature type="compositionally biased region" description="Basic residues" evidence="1">
    <location>
        <begin position="442"/>
        <end position="454"/>
    </location>
</feature>
<accession>A0A9K3HJ12</accession>